<evidence type="ECO:0000313" key="3">
    <source>
        <dbReference type="Proteomes" id="UP001189122"/>
    </source>
</evidence>
<proteinExistence type="predicted"/>
<reference evidence="2 3" key="1">
    <citation type="submission" date="2019-12" db="EMBL/GenBank/DDBJ databases">
        <authorList>
            <person name="Scholz U."/>
            <person name="Mascher M."/>
            <person name="Fiebig A."/>
        </authorList>
    </citation>
    <scope>NUCLEOTIDE SEQUENCE</scope>
</reference>
<accession>A0A7I8IPL8</accession>
<dbReference type="Proteomes" id="UP001189122">
    <property type="component" value="Unassembled WGS sequence"/>
</dbReference>
<feature type="region of interest" description="Disordered" evidence="1">
    <location>
        <begin position="325"/>
        <end position="361"/>
    </location>
</feature>
<feature type="compositionally biased region" description="Basic and acidic residues" evidence="1">
    <location>
        <begin position="257"/>
        <end position="273"/>
    </location>
</feature>
<feature type="region of interest" description="Disordered" evidence="1">
    <location>
        <begin position="241"/>
        <end position="296"/>
    </location>
</feature>
<organism evidence="2">
    <name type="scientific">Spirodela intermedia</name>
    <name type="common">Intermediate duckweed</name>
    <dbReference type="NCBI Taxonomy" id="51605"/>
    <lineage>
        <taxon>Eukaryota</taxon>
        <taxon>Viridiplantae</taxon>
        <taxon>Streptophyta</taxon>
        <taxon>Embryophyta</taxon>
        <taxon>Tracheophyta</taxon>
        <taxon>Spermatophyta</taxon>
        <taxon>Magnoliopsida</taxon>
        <taxon>Liliopsida</taxon>
        <taxon>Araceae</taxon>
        <taxon>Lemnoideae</taxon>
        <taxon>Spirodela</taxon>
    </lineage>
</organism>
<dbReference type="AlphaFoldDB" id="A0A7I8IPL8"/>
<dbReference type="EMBL" id="LR743592">
    <property type="protein sequence ID" value="CAA2620140.1"/>
    <property type="molecule type" value="Genomic_DNA"/>
</dbReference>
<evidence type="ECO:0000313" key="2">
    <source>
        <dbReference type="EMBL" id="CAA2620140.1"/>
    </source>
</evidence>
<dbReference type="EMBL" id="CACRZD030000005">
    <property type="protein sequence ID" value="CAA6659889.1"/>
    <property type="molecule type" value="Genomic_DNA"/>
</dbReference>
<feature type="region of interest" description="Disordered" evidence="1">
    <location>
        <begin position="410"/>
        <end position="500"/>
    </location>
</feature>
<sequence length="500" mass="54263">MGVLGERSCCFCSGGGGRRGLRLASSLERVPPWPWCLVAPPSVAAAEAADIQIHQGRISARLVPHRFFITSTVLDLTIVGIDPLEADSNSQQPHCLKTGSIPSLELASVVYLLGYDDRKELMVGEGKIAVATDNLIKLSTGVTWCPGSAGFDVQGNLAFMVCDPMKLASSPTLRSSSVSSSSSTSAKKDLPMQFGIPIPIIMDWLDRSGASFTMRRVFKDPEAENDAMTSSSAVISRLTGQLGSAGSASPRGNAGGEQDHPRGDLRSTHDRGIRVPKIYETPKVTSGPLLRKDHPPLQLLDINFPPKLPRAAMLPLPVRQMLTESHRNQAKAPRQGNSPAEAGPSRRRKPRSSEDSAEVTQPCPALADCHSEVQSSSSPLAISVSADEGYRCSSDGRRCTLRRRWRAETMPEPQLHGLPAVGRRSSDELRHRKSWAAEAAQSDRRKEDPAHSQSQTVPAGQKNHIYHSPTVSSAMKKRGGAEQRTRPRRTVAQVSPRWMF</sequence>
<keyword evidence="3" id="KW-1185">Reference proteome</keyword>
<name>A0A7I8IPL8_SPIIN</name>
<gene>
    <name evidence="2" type="ORF">SI7747_05006309</name>
</gene>
<evidence type="ECO:0000256" key="1">
    <source>
        <dbReference type="SAM" id="MobiDB-lite"/>
    </source>
</evidence>
<dbReference type="PANTHER" id="PTHR35729:SF1">
    <property type="entry name" value="T1B9.12 PROTEIN"/>
    <property type="match status" value="1"/>
</dbReference>
<protein>
    <submittedName>
        <fullName evidence="2">Uncharacterized protein</fullName>
    </submittedName>
</protein>
<dbReference type="PANTHER" id="PTHR35729">
    <property type="entry name" value="T1B9.12 PROTEIN"/>
    <property type="match status" value="1"/>
</dbReference>
<feature type="compositionally biased region" description="Basic and acidic residues" evidence="1">
    <location>
        <begin position="441"/>
        <end position="450"/>
    </location>
</feature>